<evidence type="ECO:0000259" key="12">
    <source>
        <dbReference type="PROSITE" id="PS50109"/>
    </source>
</evidence>
<comment type="catalytic activity">
    <reaction evidence="1">
        <text>ATP + protein L-histidine = ADP + protein N-phospho-L-histidine.</text>
        <dbReference type="EC" id="2.7.13.3"/>
    </reaction>
</comment>
<evidence type="ECO:0000256" key="5">
    <source>
        <dbReference type="ARBA" id="ARBA00022679"/>
    </source>
</evidence>
<evidence type="ECO:0000259" key="13">
    <source>
        <dbReference type="PROSITE" id="PS50894"/>
    </source>
</evidence>
<keyword evidence="4 9" id="KW-0597">Phosphoprotein</keyword>
<protein>
    <recommendedName>
        <fullName evidence="3">Chemotaxis protein CheA</fullName>
        <ecNumber evidence="2">2.7.13.3</ecNumber>
    </recommendedName>
</protein>
<dbReference type="PROSITE" id="PS50894">
    <property type="entry name" value="HPT"/>
    <property type="match status" value="1"/>
</dbReference>
<dbReference type="InterPro" id="IPR004358">
    <property type="entry name" value="Sig_transdc_His_kin-like_C"/>
</dbReference>
<dbReference type="GO" id="GO:0005524">
    <property type="term" value="F:ATP binding"/>
    <property type="evidence" value="ECO:0007669"/>
    <property type="project" value="UniProtKB-UniRule"/>
</dbReference>
<dbReference type="PANTHER" id="PTHR43395:SF10">
    <property type="entry name" value="CHEMOTAXIS PROTEIN CHEA"/>
    <property type="match status" value="1"/>
</dbReference>
<feature type="domain" description="HPt" evidence="13">
    <location>
        <begin position="393"/>
        <end position="504"/>
    </location>
</feature>
<feature type="modified residue" description="Phosphohistidine" evidence="9">
    <location>
        <position position="441"/>
    </location>
</feature>
<evidence type="ECO:0000313" key="15">
    <source>
        <dbReference type="EMBL" id="SQH23967.1"/>
    </source>
</evidence>
<proteinExistence type="predicted"/>
<feature type="domain" description="Histidine kinase" evidence="12">
    <location>
        <begin position="457"/>
        <end position="704"/>
    </location>
</feature>
<dbReference type="RefSeq" id="WP_050792403.1">
    <property type="nucleotide sequence ID" value="NZ_CP091518.1"/>
</dbReference>
<evidence type="ECO:0000313" key="16">
    <source>
        <dbReference type="Proteomes" id="UP000248598"/>
    </source>
</evidence>
<feature type="transmembrane region" description="Helical" evidence="11">
    <location>
        <begin position="20"/>
        <end position="42"/>
    </location>
</feature>
<evidence type="ECO:0000256" key="6">
    <source>
        <dbReference type="ARBA" id="ARBA00022777"/>
    </source>
</evidence>
<dbReference type="AlphaFoldDB" id="A0AAX2J1A8"/>
<dbReference type="PANTHER" id="PTHR43395">
    <property type="entry name" value="SENSOR HISTIDINE KINASE CHEA"/>
    <property type="match status" value="1"/>
</dbReference>
<evidence type="ECO:0000256" key="10">
    <source>
        <dbReference type="PROSITE-ProRule" id="PRU00409"/>
    </source>
</evidence>
<evidence type="ECO:0000256" key="4">
    <source>
        <dbReference type="ARBA" id="ARBA00022553"/>
    </source>
</evidence>
<dbReference type="GeneID" id="93261445"/>
<accession>A0AAX2J1A8</accession>
<dbReference type="SUPFAM" id="SSF55874">
    <property type="entry name" value="ATPase domain of HSP90 chaperone/DNA topoisomerase II/histidine kinase"/>
    <property type="match status" value="1"/>
</dbReference>
<dbReference type="InterPro" id="IPR003594">
    <property type="entry name" value="HATPase_dom"/>
</dbReference>
<keyword evidence="5 15" id="KW-0808">Transferase</keyword>
<dbReference type="Gene3D" id="1.20.120.160">
    <property type="entry name" value="HPT domain"/>
    <property type="match status" value="1"/>
</dbReference>
<keyword evidence="6" id="KW-0418">Kinase</keyword>
<keyword evidence="11" id="KW-0812">Transmembrane</keyword>
<dbReference type="InterPro" id="IPR036890">
    <property type="entry name" value="HATPase_C_sf"/>
</dbReference>
<keyword evidence="7" id="KW-0902">Two-component regulatory system</keyword>
<gene>
    <name evidence="15" type="primary">frzE</name>
    <name evidence="15" type="ORF">NCTC10529_00111</name>
</gene>
<keyword evidence="11" id="KW-1133">Transmembrane helix</keyword>
<feature type="domain" description="ATP-grasp" evidence="14">
    <location>
        <begin position="302"/>
        <end position="498"/>
    </location>
</feature>
<dbReference type="Proteomes" id="UP000248598">
    <property type="component" value="Chromosome 1"/>
</dbReference>
<dbReference type="EC" id="2.7.13.3" evidence="2"/>
<dbReference type="InterPro" id="IPR011761">
    <property type="entry name" value="ATP-grasp"/>
</dbReference>
<reference evidence="15 16" key="1">
    <citation type="submission" date="2018-06" db="EMBL/GenBank/DDBJ databases">
        <authorList>
            <consortium name="Pathogen Informatics"/>
            <person name="Doyle S."/>
        </authorList>
    </citation>
    <scope>NUCLEOTIDE SEQUENCE [LARGE SCALE GENOMIC DNA]</scope>
    <source>
        <strain evidence="15 16">NCTC10529</strain>
    </source>
</reference>
<comment type="function">
    <text evidence="8">Involved in the transmission of sensory signals from the chemoreceptors to the flagellar motors. CheA is autophosphorylated; it can transfer its phosphate group to either CheB or CheY.</text>
</comment>
<dbReference type="GO" id="GO:0000155">
    <property type="term" value="F:phosphorelay sensor kinase activity"/>
    <property type="evidence" value="ECO:0007669"/>
    <property type="project" value="UniProtKB-ARBA"/>
</dbReference>
<evidence type="ECO:0000256" key="2">
    <source>
        <dbReference type="ARBA" id="ARBA00012438"/>
    </source>
</evidence>
<sequence length="704" mass="77823">MSTPTPNKPATAGMFTRYRSMIVLIASFLVVLSAVMISSILLSRQVNEHNKQYTVAESMHTAYLKVMQSLLSLKLNYGEDPNSPHIAHTLAALKENRIRFESSINALLNGGEHKVESGATINISAFDEDPVVAQELNKALELWKPLVQDIDEYLKTATSPTGTSVNLDLAVLKAQGSAELTDESIVKSLNAVQAHLATNNNALTWLQTTGIVGALGFFVIFIFYSIRKLFASDLAAEAARQETTEIMDTVSTGLFLLDRDLNLGSQYSKHLEKLLGQSNLGQRNLLDILGGMISDDDLNTTNAFIGQLYNPRTKERLIGSLNPLNRQPVMVKGSNGKQELRYLDFAFNRVYHEKEIARVLVNVSDVTDAVLLEQKIEQEREQNDVQLEMLSTILQADRRMINEFVRSIKRRNTNINNTLKSPGERQSELLEKVQTIFREVHSLKGEASTLKLHGFTVMAENLETELNKLSKTSSLSGENFLSLAVHLEELMRLTQTIEELVQRLGNSDISSPSAAAPAKQNTVADFYNQFVGDLAKRNGKNVDFSYVGIEETKHEETDATIREIAVQLLRNAVVHGIETPEQRTAARKLAAGHVRMELLDNGSGAYTLTLEDDGKGIDYEAIRAKAVRIGQYSQEDAAKLGQKELLSLIFSSGFSTLDQSTEDAGRGVGLDIIKDRVVALGGKIGVATHAGAYTRFSFTFPKKY</sequence>
<feature type="transmembrane region" description="Helical" evidence="11">
    <location>
        <begin position="203"/>
        <end position="224"/>
    </location>
</feature>
<evidence type="ECO:0000256" key="9">
    <source>
        <dbReference type="PROSITE-ProRule" id="PRU00110"/>
    </source>
</evidence>
<dbReference type="Gene3D" id="3.30.565.10">
    <property type="entry name" value="Histidine kinase-like ATPase, C-terminal domain"/>
    <property type="match status" value="1"/>
</dbReference>
<evidence type="ECO:0000256" key="1">
    <source>
        <dbReference type="ARBA" id="ARBA00000085"/>
    </source>
</evidence>
<dbReference type="InterPro" id="IPR051315">
    <property type="entry name" value="Bact_Chemotaxis_CheA"/>
</dbReference>
<dbReference type="PROSITE" id="PS50975">
    <property type="entry name" value="ATP_GRASP"/>
    <property type="match status" value="1"/>
</dbReference>
<dbReference type="PROSITE" id="PS50109">
    <property type="entry name" value="HIS_KIN"/>
    <property type="match status" value="1"/>
</dbReference>
<evidence type="ECO:0000256" key="8">
    <source>
        <dbReference type="ARBA" id="ARBA00035100"/>
    </source>
</evidence>
<evidence type="ECO:0000259" key="14">
    <source>
        <dbReference type="PROSITE" id="PS50975"/>
    </source>
</evidence>
<keyword evidence="11" id="KW-0472">Membrane</keyword>
<dbReference type="InterPro" id="IPR008207">
    <property type="entry name" value="Sig_transdc_His_kin_Hpt_dom"/>
</dbReference>
<keyword evidence="10" id="KW-0067">ATP-binding</keyword>
<dbReference type="EMBL" id="LS483426">
    <property type="protein sequence ID" value="SQH23967.1"/>
    <property type="molecule type" value="Genomic_DNA"/>
</dbReference>
<dbReference type="GO" id="GO:0046872">
    <property type="term" value="F:metal ion binding"/>
    <property type="evidence" value="ECO:0007669"/>
    <property type="project" value="InterPro"/>
</dbReference>
<dbReference type="FunFam" id="3.30.565.10:FF:000016">
    <property type="entry name" value="Chemotaxis protein CheA, putative"/>
    <property type="match status" value="1"/>
</dbReference>
<dbReference type="Pfam" id="PF02518">
    <property type="entry name" value="HATPase_c"/>
    <property type="match status" value="1"/>
</dbReference>
<organism evidence="15 16">
    <name type="scientific">Kingella kingae</name>
    <dbReference type="NCBI Taxonomy" id="504"/>
    <lineage>
        <taxon>Bacteria</taxon>
        <taxon>Pseudomonadati</taxon>
        <taxon>Pseudomonadota</taxon>
        <taxon>Betaproteobacteria</taxon>
        <taxon>Neisseriales</taxon>
        <taxon>Neisseriaceae</taxon>
        <taxon>Kingella</taxon>
    </lineage>
</organism>
<dbReference type="PRINTS" id="PR00344">
    <property type="entry name" value="BCTRLSENSOR"/>
</dbReference>
<evidence type="ECO:0000256" key="11">
    <source>
        <dbReference type="SAM" id="Phobius"/>
    </source>
</evidence>
<evidence type="ECO:0000256" key="3">
    <source>
        <dbReference type="ARBA" id="ARBA00021495"/>
    </source>
</evidence>
<evidence type="ECO:0000256" key="7">
    <source>
        <dbReference type="ARBA" id="ARBA00023012"/>
    </source>
</evidence>
<dbReference type="SMART" id="SM00387">
    <property type="entry name" value="HATPase_c"/>
    <property type="match status" value="1"/>
</dbReference>
<dbReference type="Gene3D" id="3.30.450.20">
    <property type="entry name" value="PAS domain"/>
    <property type="match status" value="1"/>
</dbReference>
<name>A0AAX2J1A8_KINKI</name>
<dbReference type="InterPro" id="IPR005467">
    <property type="entry name" value="His_kinase_dom"/>
</dbReference>
<keyword evidence="10" id="KW-0547">Nucleotide-binding</keyword>
<dbReference type="SUPFAM" id="SSF47226">
    <property type="entry name" value="Histidine-containing phosphotransfer domain, HPT domain"/>
    <property type="match status" value="1"/>
</dbReference>
<dbReference type="InterPro" id="IPR036641">
    <property type="entry name" value="HPT_dom_sf"/>
</dbReference>